<accession>A0A3Q4GPT8</accession>
<protein>
    <submittedName>
        <fullName evidence="3">Zgc:113363</fullName>
    </submittedName>
</protein>
<organism evidence="3 4">
    <name type="scientific">Neolamprologus brichardi</name>
    <name type="common">Fairy cichlid</name>
    <name type="synonym">Lamprologus brichardi</name>
    <dbReference type="NCBI Taxonomy" id="32507"/>
    <lineage>
        <taxon>Eukaryota</taxon>
        <taxon>Metazoa</taxon>
        <taxon>Chordata</taxon>
        <taxon>Craniata</taxon>
        <taxon>Vertebrata</taxon>
        <taxon>Euteleostomi</taxon>
        <taxon>Actinopterygii</taxon>
        <taxon>Neopterygii</taxon>
        <taxon>Teleostei</taxon>
        <taxon>Neoteleostei</taxon>
        <taxon>Acanthomorphata</taxon>
        <taxon>Ovalentaria</taxon>
        <taxon>Cichlomorphae</taxon>
        <taxon>Cichliformes</taxon>
        <taxon>Cichlidae</taxon>
        <taxon>African cichlids</taxon>
        <taxon>Pseudocrenilabrinae</taxon>
        <taxon>Lamprologini</taxon>
        <taxon>Neolamprologus</taxon>
    </lineage>
</organism>
<comment type="similarity">
    <text evidence="1">Belongs to the MDFI family.</text>
</comment>
<dbReference type="Proteomes" id="UP000261580">
    <property type="component" value="Unassembled WGS sequence"/>
</dbReference>
<reference evidence="3" key="1">
    <citation type="submission" date="2025-08" db="UniProtKB">
        <authorList>
            <consortium name="Ensembl"/>
        </authorList>
    </citation>
    <scope>IDENTIFICATION</scope>
</reference>
<evidence type="ECO:0000313" key="3">
    <source>
        <dbReference type="Ensembl" id="ENSNBRP00000011016.1"/>
    </source>
</evidence>
<evidence type="ECO:0000256" key="1">
    <source>
        <dbReference type="ARBA" id="ARBA00025778"/>
    </source>
</evidence>
<feature type="compositionally biased region" description="Basic residues" evidence="2">
    <location>
        <begin position="142"/>
        <end position="159"/>
    </location>
</feature>
<dbReference type="AlphaFoldDB" id="A0A3Q4GPT8"/>
<dbReference type="STRING" id="32507.ENSNBRP00000011016"/>
<evidence type="ECO:0000256" key="2">
    <source>
        <dbReference type="SAM" id="MobiDB-lite"/>
    </source>
</evidence>
<keyword evidence="4" id="KW-1185">Reference proteome</keyword>
<sequence length="273" mass="28450">MLKTSCESKVKVKQSALLPTPSSPGTTCFFLQMKLLPLPLIGQTLTAVMTVRQTAPPPMTSLVSCPLSPHRHRGNRKVSNCISPSVMWLSLTSSVMSPVMSCLCFSGVDSSSSTSPPPVCTPPSSSVKSPPPPPASRSSTSNRHHHHHHHQSTKQKRLSSTKSQASSKTDATHIKEVAGDDCCAHCLLACLFCELLSMCSAVGDCLVCGMGGAGCCDAAAGGCCCCCVEAAGEAACTEEACQAVLDCGIIENCCGSSDCLEICLECCSICFPT</sequence>
<dbReference type="Bgee" id="ENSNBRG00000008595">
    <property type="expression patterns" value="Expressed in blood and 2 other cell types or tissues"/>
</dbReference>
<name>A0A3Q4GPT8_NEOBR</name>
<reference evidence="3" key="2">
    <citation type="submission" date="2025-09" db="UniProtKB">
        <authorList>
            <consortium name="Ensembl"/>
        </authorList>
    </citation>
    <scope>IDENTIFICATION</scope>
</reference>
<dbReference type="Ensembl" id="ENSNBRT00000011325.1">
    <property type="protein sequence ID" value="ENSNBRP00000011016.1"/>
    <property type="gene ID" value="ENSNBRG00000008595.1"/>
</dbReference>
<dbReference type="PANTHER" id="PTHR15304:SF4">
    <property type="entry name" value="MYOD FAMILY INHIBITOR-LIKE"/>
    <property type="match status" value="1"/>
</dbReference>
<evidence type="ECO:0000313" key="4">
    <source>
        <dbReference type="Proteomes" id="UP000261580"/>
    </source>
</evidence>
<dbReference type="PANTHER" id="PTHR15304">
    <property type="entry name" value="MYOD FAMILY INHIBITOR"/>
    <property type="match status" value="1"/>
</dbReference>
<dbReference type="OMA" id="MSPVMSC"/>
<dbReference type="GeneTree" id="ENSGT00940000158685"/>
<proteinExistence type="inferred from homology"/>
<dbReference type="Pfam" id="PF15316">
    <property type="entry name" value="MDFI"/>
    <property type="match status" value="1"/>
</dbReference>
<dbReference type="GO" id="GO:0010468">
    <property type="term" value="P:regulation of gene expression"/>
    <property type="evidence" value="ECO:0007669"/>
    <property type="project" value="UniProtKB-ARBA"/>
</dbReference>
<dbReference type="InterPro" id="IPR026134">
    <property type="entry name" value="MDFI/MDFIC"/>
</dbReference>
<feature type="region of interest" description="Disordered" evidence="2">
    <location>
        <begin position="113"/>
        <end position="166"/>
    </location>
</feature>